<evidence type="ECO:0000313" key="1">
    <source>
        <dbReference type="EMBL" id="TKY92140.1"/>
    </source>
</evidence>
<proteinExistence type="predicted"/>
<evidence type="ECO:0000313" key="2">
    <source>
        <dbReference type="Proteomes" id="UP000315423"/>
    </source>
</evidence>
<accession>A0AC61SBX1</accession>
<reference evidence="1" key="1">
    <citation type="submission" date="2018-09" db="EMBL/GenBank/DDBJ databases">
        <title>A genomic encyclopedia of anaerobic methanotrophic archaea.</title>
        <authorList>
            <person name="Skennerton C.T."/>
            <person name="Chadwick G.L."/>
            <person name="Laso-Perez R."/>
            <person name="Leu A.O."/>
            <person name="Speth D.R."/>
            <person name="Yu H."/>
            <person name="Morgan-Lang C."/>
            <person name="Hatzenpichler R."/>
            <person name="Goudeau D."/>
            <person name="Malmstrom R."/>
            <person name="Woyke T."/>
            <person name="Hallam S."/>
            <person name="Tyson G.W."/>
            <person name="Wegener G."/>
            <person name="Boetius A."/>
            <person name="Orphan V.J."/>
        </authorList>
    </citation>
    <scope>NUCLEOTIDE SEQUENCE</scope>
    <source>
        <strain evidence="1">CONS3730D10UFb2</strain>
    </source>
</reference>
<name>A0AC61SBX1_9EURY</name>
<sequence length="328" mass="35529">MTKIKNIKERELISLITGILEKNQTHTSEILNKYIGPGKDDCAVIDIDSSKLLVASTDMLHSTTDFPPGMTPQQMGWMSVAVNLSDIAAMGASPIGIMMALGLPPDLDLDFVEALVRGMDKCAGHSGTVIIGGDIDRHDEITISGSALGLVDAEHIVLRKGAQIGDMVCVTGKLGTAGAALDALIHNRSTDRSVLDKFYQPVPRIPEGISLAQTGCLTSMMDISDGLALSLYDIAAVNNIGFHIQANNIPIHNEVRSMAYNKDELFKWSVYTGGDFELLFTIRPGCLEQVENKTPVQYTVIGEVTQKGMTIERHGNVMDMKPHGFTQF</sequence>
<protein>
    <submittedName>
        <fullName evidence="1">Thiamine-phosphate kinase</fullName>
        <ecNumber evidence="1">2.7.4.16</ecNumber>
    </submittedName>
</protein>
<dbReference type="EMBL" id="QYBA01000070">
    <property type="protein sequence ID" value="TKY92140.1"/>
    <property type="molecule type" value="Genomic_DNA"/>
</dbReference>
<dbReference type="Proteomes" id="UP000315423">
    <property type="component" value="Unassembled WGS sequence"/>
</dbReference>
<comment type="caution">
    <text evidence="1">The sequence shown here is derived from an EMBL/GenBank/DDBJ whole genome shotgun (WGS) entry which is preliminary data.</text>
</comment>
<organism evidence="1 2">
    <name type="scientific">Candidatus Methanomarinus sp</name>
    <dbReference type="NCBI Taxonomy" id="3386244"/>
    <lineage>
        <taxon>Archaea</taxon>
        <taxon>Methanobacteriati</taxon>
        <taxon>Methanobacteriota</taxon>
        <taxon>Stenosarchaea group</taxon>
        <taxon>Methanomicrobia</taxon>
        <taxon>Methanosarcinales</taxon>
        <taxon>ANME-2 cluster</taxon>
        <taxon>Candidatus Methanocomedenaceae</taxon>
        <taxon>Candidatus Methanomarinus</taxon>
    </lineage>
</organism>
<gene>
    <name evidence="1" type="primary">thiL</name>
    <name evidence="1" type="ORF">C5S46_02185</name>
</gene>
<keyword evidence="1" id="KW-0808">Transferase</keyword>
<dbReference type="EC" id="2.7.4.16" evidence="1"/>
<keyword evidence="1" id="KW-0418">Kinase</keyword>